<sequence length="356" mass="37852">MKAARYHGPGDIRVEQVSEPDVAKGQVKIKVRLCGSDLHAFLTVTSIFPTVDEPNFLTKEKLPITLGHEFSGTVVEVGEGVDKNKFPANQSVCAEPLLSCRTASCSECADGSRNICPHANSLGIAGWGGGLSEYISVDQDLVHVLPPNIPLDVGACIEPLSVAWYAVKRSGFKAGDSTLVLGSGPASIIFLQPIRALGASWIGVSEPSPLRRQLASKHGASALFDPLSPGVDILQSILDATSGRGVDIAFDCAGVQAALDTALVSLKPRGVLMGIALWEGKPVLDANLILFRELTYTGIISYDRVHPEVIQAVASGKLGSFEDIITSKIAIEDVVEKGFKALIEEKDRQIKVLVHP</sequence>
<accession>A0A067PPK7</accession>
<protein>
    <recommendedName>
        <fullName evidence="7">Enoyl reductase (ER) domain-containing protein</fullName>
    </recommendedName>
</protein>
<evidence type="ECO:0000313" key="9">
    <source>
        <dbReference type="Proteomes" id="UP000027265"/>
    </source>
</evidence>
<dbReference type="CDD" id="cd08233">
    <property type="entry name" value="butanediol_DH_like"/>
    <property type="match status" value="1"/>
</dbReference>
<dbReference type="InterPro" id="IPR020843">
    <property type="entry name" value="ER"/>
</dbReference>
<evidence type="ECO:0000256" key="2">
    <source>
        <dbReference type="ARBA" id="ARBA00008072"/>
    </source>
</evidence>
<evidence type="ECO:0000259" key="7">
    <source>
        <dbReference type="SMART" id="SM00829"/>
    </source>
</evidence>
<dbReference type="GO" id="GO:0005737">
    <property type="term" value="C:cytoplasm"/>
    <property type="evidence" value="ECO:0007669"/>
    <property type="project" value="TreeGrafter"/>
</dbReference>
<keyword evidence="4 6" id="KW-0862">Zinc</keyword>
<comment type="cofactor">
    <cofactor evidence="1 6">
        <name>Zn(2+)</name>
        <dbReference type="ChEBI" id="CHEBI:29105"/>
    </cofactor>
</comment>
<dbReference type="EMBL" id="KL197721">
    <property type="protein sequence ID" value="KDQ56719.1"/>
    <property type="molecule type" value="Genomic_DNA"/>
</dbReference>
<proteinExistence type="inferred from homology"/>
<dbReference type="Gene3D" id="3.90.180.10">
    <property type="entry name" value="Medium-chain alcohol dehydrogenases, catalytic domain"/>
    <property type="match status" value="1"/>
</dbReference>
<gene>
    <name evidence="8" type="ORF">JAAARDRAFT_179362</name>
</gene>
<reference evidence="9" key="1">
    <citation type="journal article" date="2014" name="Proc. Natl. Acad. Sci. U.S.A.">
        <title>Extensive sampling of basidiomycete genomes demonstrates inadequacy of the white-rot/brown-rot paradigm for wood decay fungi.</title>
        <authorList>
            <person name="Riley R."/>
            <person name="Salamov A.A."/>
            <person name="Brown D.W."/>
            <person name="Nagy L.G."/>
            <person name="Floudas D."/>
            <person name="Held B.W."/>
            <person name="Levasseur A."/>
            <person name="Lombard V."/>
            <person name="Morin E."/>
            <person name="Otillar R."/>
            <person name="Lindquist E.A."/>
            <person name="Sun H."/>
            <person name="LaButti K.M."/>
            <person name="Schmutz J."/>
            <person name="Jabbour D."/>
            <person name="Luo H."/>
            <person name="Baker S.E."/>
            <person name="Pisabarro A.G."/>
            <person name="Walton J.D."/>
            <person name="Blanchette R.A."/>
            <person name="Henrissat B."/>
            <person name="Martin F."/>
            <person name="Cullen D."/>
            <person name="Hibbett D.S."/>
            <person name="Grigoriev I.V."/>
        </authorList>
    </citation>
    <scope>NUCLEOTIDE SEQUENCE [LARGE SCALE GENOMIC DNA]</scope>
    <source>
        <strain evidence="9">MUCL 33604</strain>
    </source>
</reference>
<evidence type="ECO:0000256" key="6">
    <source>
        <dbReference type="RuleBase" id="RU361277"/>
    </source>
</evidence>
<keyword evidence="3 6" id="KW-0479">Metal-binding</keyword>
<comment type="similarity">
    <text evidence="2 6">Belongs to the zinc-containing alcohol dehydrogenase family.</text>
</comment>
<dbReference type="Proteomes" id="UP000027265">
    <property type="component" value="Unassembled WGS sequence"/>
</dbReference>
<keyword evidence="9" id="KW-1185">Reference proteome</keyword>
<dbReference type="PANTHER" id="PTHR43161">
    <property type="entry name" value="SORBITOL DEHYDROGENASE"/>
    <property type="match status" value="1"/>
</dbReference>
<feature type="domain" description="Enoyl reductase (ER)" evidence="7">
    <location>
        <begin position="8"/>
        <end position="354"/>
    </location>
</feature>
<keyword evidence="5" id="KW-0560">Oxidoreductase</keyword>
<organism evidence="8 9">
    <name type="scientific">Jaapia argillacea MUCL 33604</name>
    <dbReference type="NCBI Taxonomy" id="933084"/>
    <lineage>
        <taxon>Eukaryota</taxon>
        <taxon>Fungi</taxon>
        <taxon>Dikarya</taxon>
        <taxon>Basidiomycota</taxon>
        <taxon>Agaricomycotina</taxon>
        <taxon>Agaricomycetes</taxon>
        <taxon>Agaricomycetidae</taxon>
        <taxon>Jaapiales</taxon>
        <taxon>Jaapiaceae</taxon>
        <taxon>Jaapia</taxon>
    </lineage>
</organism>
<dbReference type="InParanoid" id="A0A067PPK7"/>
<dbReference type="SUPFAM" id="SSF51735">
    <property type="entry name" value="NAD(P)-binding Rossmann-fold domains"/>
    <property type="match status" value="1"/>
</dbReference>
<dbReference type="InterPro" id="IPR011032">
    <property type="entry name" value="GroES-like_sf"/>
</dbReference>
<dbReference type="AlphaFoldDB" id="A0A067PPK7"/>
<dbReference type="InterPro" id="IPR002328">
    <property type="entry name" value="ADH_Zn_CS"/>
</dbReference>
<dbReference type="Pfam" id="PF00107">
    <property type="entry name" value="ADH_zinc_N"/>
    <property type="match status" value="1"/>
</dbReference>
<dbReference type="STRING" id="933084.A0A067PPK7"/>
<dbReference type="PROSITE" id="PS00059">
    <property type="entry name" value="ADH_ZINC"/>
    <property type="match status" value="1"/>
</dbReference>
<dbReference type="GO" id="GO:0000721">
    <property type="term" value="F:(R,R)-butanediol dehydrogenase activity"/>
    <property type="evidence" value="ECO:0007669"/>
    <property type="project" value="TreeGrafter"/>
</dbReference>
<dbReference type="SUPFAM" id="SSF50129">
    <property type="entry name" value="GroES-like"/>
    <property type="match status" value="1"/>
</dbReference>
<evidence type="ECO:0000256" key="1">
    <source>
        <dbReference type="ARBA" id="ARBA00001947"/>
    </source>
</evidence>
<dbReference type="Gene3D" id="3.40.50.720">
    <property type="entry name" value="NAD(P)-binding Rossmann-like Domain"/>
    <property type="match status" value="1"/>
</dbReference>
<dbReference type="InterPro" id="IPR036291">
    <property type="entry name" value="NAD(P)-bd_dom_sf"/>
</dbReference>
<dbReference type="PANTHER" id="PTHR43161:SF23">
    <property type="entry name" value="(R,R)-BUTANEDIOL DEHYDROGENASE-RELATED"/>
    <property type="match status" value="1"/>
</dbReference>
<evidence type="ECO:0000256" key="3">
    <source>
        <dbReference type="ARBA" id="ARBA00022723"/>
    </source>
</evidence>
<dbReference type="SMART" id="SM00829">
    <property type="entry name" value="PKS_ER"/>
    <property type="match status" value="1"/>
</dbReference>
<dbReference type="InterPro" id="IPR013149">
    <property type="entry name" value="ADH-like_C"/>
</dbReference>
<evidence type="ECO:0000313" key="8">
    <source>
        <dbReference type="EMBL" id="KDQ56719.1"/>
    </source>
</evidence>
<name>A0A067PPK7_9AGAM</name>
<dbReference type="Pfam" id="PF08240">
    <property type="entry name" value="ADH_N"/>
    <property type="match status" value="1"/>
</dbReference>
<dbReference type="GO" id="GO:0008270">
    <property type="term" value="F:zinc ion binding"/>
    <property type="evidence" value="ECO:0007669"/>
    <property type="project" value="InterPro"/>
</dbReference>
<dbReference type="OrthoDB" id="3941538at2759"/>
<dbReference type="InterPro" id="IPR013154">
    <property type="entry name" value="ADH-like_N"/>
</dbReference>
<dbReference type="HOGENOM" id="CLU_026673_11_0_1"/>
<dbReference type="GO" id="GO:0034079">
    <property type="term" value="P:butanediol biosynthetic process"/>
    <property type="evidence" value="ECO:0007669"/>
    <property type="project" value="TreeGrafter"/>
</dbReference>
<evidence type="ECO:0000256" key="5">
    <source>
        <dbReference type="ARBA" id="ARBA00023002"/>
    </source>
</evidence>
<evidence type="ECO:0000256" key="4">
    <source>
        <dbReference type="ARBA" id="ARBA00022833"/>
    </source>
</evidence>